<organism evidence="2 3">
    <name type="scientific">Plasmodium falciparum IGH-CR14</name>
    <dbReference type="NCBI Taxonomy" id="580059"/>
    <lineage>
        <taxon>Eukaryota</taxon>
        <taxon>Sar</taxon>
        <taxon>Alveolata</taxon>
        <taxon>Apicomplexa</taxon>
        <taxon>Aconoidasida</taxon>
        <taxon>Haemosporida</taxon>
        <taxon>Plasmodiidae</taxon>
        <taxon>Plasmodium</taxon>
        <taxon>Plasmodium (Laverania)</taxon>
    </lineage>
</organism>
<protein>
    <submittedName>
        <fullName evidence="2">Uncharacterized protein</fullName>
    </submittedName>
</protein>
<accession>A0A0L1IEL1</accession>
<feature type="region of interest" description="Disordered" evidence="1">
    <location>
        <begin position="33"/>
        <end position="59"/>
    </location>
</feature>
<reference evidence="3" key="2">
    <citation type="submission" date="2015-07" db="EMBL/GenBank/DDBJ databases">
        <title>The genome sequence of Plasmodium falciparum IGH-CR14.</title>
        <authorList>
            <consortium name="The Broad Institute Genome Sequencing Platform"/>
            <person name="Volkman S.K."/>
            <person name="Neafsey D.E."/>
            <person name="Dash A.P."/>
            <person name="Chitnis C.E."/>
            <person name="Hartl D.L."/>
            <person name="Young S.K."/>
            <person name="Kodira C.D."/>
            <person name="Zeng Q."/>
            <person name="Koehrsen M."/>
            <person name="Godfrey P."/>
            <person name="Alvarado L."/>
            <person name="Berlin A."/>
            <person name="Borenstein D."/>
            <person name="Chen Z."/>
            <person name="Engels R."/>
            <person name="Freedman E."/>
            <person name="Gellesch M."/>
            <person name="Goldberg J."/>
            <person name="Griggs A."/>
            <person name="Gujja S."/>
            <person name="Heiman D."/>
            <person name="Hepburn T."/>
            <person name="Howarth C."/>
            <person name="Jen D."/>
            <person name="Larson L."/>
            <person name="Lewis B."/>
            <person name="Mehta T."/>
            <person name="Park D."/>
            <person name="Pearson M."/>
            <person name="Roberts A."/>
            <person name="Saif S."/>
            <person name="Shea T."/>
            <person name="Shenoy N."/>
            <person name="Sisk P."/>
            <person name="Stolte C."/>
            <person name="Sykes S."/>
            <person name="Walk T."/>
            <person name="White J."/>
            <person name="Yandava C."/>
            <person name="Wirth D.F."/>
            <person name="Nusbaum C."/>
            <person name="Birren B."/>
        </authorList>
    </citation>
    <scope>NUCLEOTIDE SEQUENCE [LARGE SCALE GENOMIC DNA]</scope>
    <source>
        <strain evidence="3">IGH-CR14</strain>
    </source>
</reference>
<reference evidence="3" key="1">
    <citation type="submission" date="2015-07" db="EMBL/GenBank/DDBJ databases">
        <title>Annotation of Plasmodium falciparum IGH-CR14.</title>
        <authorList>
            <consortium name="The Broad Institute Genome Sequencing Platform"/>
            <person name="Volkman S.K."/>
            <person name="Neafsey D.E."/>
            <person name="Dash A.P."/>
            <person name="Chitnis C.E."/>
            <person name="Hartl D.L."/>
            <person name="Young S.K."/>
            <person name="Zeng Q."/>
            <person name="Koehrsen M."/>
            <person name="Alvarado L."/>
            <person name="Berlin A."/>
            <person name="Borenstein D."/>
            <person name="Chapman S.B."/>
            <person name="Chen Z."/>
            <person name="Engels R."/>
            <person name="Freedman E."/>
            <person name="Gellesch M."/>
            <person name="Goldberg J."/>
            <person name="Griggs A."/>
            <person name="Gujja S."/>
            <person name="Heilman E.R."/>
            <person name="Heiman D.I."/>
            <person name="Howarth C."/>
            <person name="Jen D."/>
            <person name="Larson L."/>
            <person name="Mehta T."/>
            <person name="Neiman D."/>
            <person name="Park D."/>
            <person name="Pearson M."/>
            <person name="Roberts A."/>
            <person name="Saif S."/>
            <person name="Shea T."/>
            <person name="Shenoy N."/>
            <person name="Sisk P."/>
            <person name="Stolte C."/>
            <person name="Sykes S."/>
            <person name="Walk T."/>
            <person name="White J."/>
            <person name="Yandava C."/>
            <person name="Haas B."/>
            <person name="Henn M.R."/>
            <person name="Nusbaum C."/>
            <person name="Birren B."/>
        </authorList>
    </citation>
    <scope>NUCLEOTIDE SEQUENCE [LARGE SCALE GENOMIC DNA]</scope>
    <source>
        <strain evidence="3">IGH-CR14</strain>
    </source>
</reference>
<dbReference type="EMBL" id="GG665445">
    <property type="protein sequence ID" value="KNG78064.1"/>
    <property type="molecule type" value="Genomic_DNA"/>
</dbReference>
<dbReference type="AlphaFoldDB" id="A0A0L1IEL1"/>
<name>A0A0L1IEL1_PLAFA</name>
<evidence type="ECO:0000313" key="3">
    <source>
        <dbReference type="Proteomes" id="UP000054562"/>
    </source>
</evidence>
<sequence length="100" mass="12172">MHIQYKHISHNIYFIYSSNIFIKQNLRVFNSSRSNRKNCDKNKKTNDNNMSSEEIEHNDEKHNENYFKEWYKNISDQVRKLLIESGTNKNKNKDSMKKKK</sequence>
<feature type="compositionally biased region" description="Basic and acidic residues" evidence="1">
    <location>
        <begin position="37"/>
        <end position="46"/>
    </location>
</feature>
<proteinExistence type="predicted"/>
<dbReference type="Proteomes" id="UP000054562">
    <property type="component" value="Unassembled WGS sequence"/>
</dbReference>
<evidence type="ECO:0000256" key="1">
    <source>
        <dbReference type="SAM" id="MobiDB-lite"/>
    </source>
</evidence>
<gene>
    <name evidence="2" type="ORF">PFMG_04287</name>
</gene>
<evidence type="ECO:0000313" key="2">
    <source>
        <dbReference type="EMBL" id="KNG78064.1"/>
    </source>
</evidence>